<sequence>MPRSSQILYRCVSPGHQRRVPTGFSLSYERRFFVLAGGSSSTERKRHGGVFSDTCRCI</sequence>
<organism evidence="1 2">
    <name type="scientific">Hyaloperonospora arabidopsidis (strain Emoy2)</name>
    <name type="common">Downy mildew agent</name>
    <name type="synonym">Peronospora arabidopsidis</name>
    <dbReference type="NCBI Taxonomy" id="559515"/>
    <lineage>
        <taxon>Eukaryota</taxon>
        <taxon>Sar</taxon>
        <taxon>Stramenopiles</taxon>
        <taxon>Oomycota</taxon>
        <taxon>Peronosporomycetes</taxon>
        <taxon>Peronosporales</taxon>
        <taxon>Peronosporaceae</taxon>
        <taxon>Hyaloperonospora</taxon>
    </lineage>
</organism>
<evidence type="ECO:0000313" key="1">
    <source>
        <dbReference type="EnsemblProtists" id="HpaP804298"/>
    </source>
</evidence>
<keyword evidence="2" id="KW-1185">Reference proteome</keyword>
<dbReference type="EMBL" id="JH598152">
    <property type="status" value="NOT_ANNOTATED_CDS"/>
    <property type="molecule type" value="Genomic_DNA"/>
</dbReference>
<reference evidence="1" key="2">
    <citation type="submission" date="2015-06" db="UniProtKB">
        <authorList>
            <consortium name="EnsemblProtists"/>
        </authorList>
    </citation>
    <scope>IDENTIFICATION</scope>
    <source>
        <strain evidence="1">Emoy2</strain>
    </source>
</reference>
<dbReference type="HOGENOM" id="CLU_2983173_0_0_1"/>
<proteinExistence type="predicted"/>
<dbReference type="InParanoid" id="M4BDD1"/>
<dbReference type="VEuPathDB" id="FungiDB:HpaG804298"/>
<name>M4BDD1_HYAAE</name>
<reference evidence="2" key="1">
    <citation type="journal article" date="2010" name="Science">
        <title>Signatures of adaptation to obligate biotrophy in the Hyaloperonospora arabidopsidis genome.</title>
        <authorList>
            <person name="Baxter L."/>
            <person name="Tripathy S."/>
            <person name="Ishaque N."/>
            <person name="Boot N."/>
            <person name="Cabral A."/>
            <person name="Kemen E."/>
            <person name="Thines M."/>
            <person name="Ah-Fong A."/>
            <person name="Anderson R."/>
            <person name="Badejoko W."/>
            <person name="Bittner-Eddy P."/>
            <person name="Boore J.L."/>
            <person name="Chibucos M.C."/>
            <person name="Coates M."/>
            <person name="Dehal P."/>
            <person name="Delehaunty K."/>
            <person name="Dong S."/>
            <person name="Downton P."/>
            <person name="Dumas B."/>
            <person name="Fabro G."/>
            <person name="Fronick C."/>
            <person name="Fuerstenberg S.I."/>
            <person name="Fulton L."/>
            <person name="Gaulin E."/>
            <person name="Govers F."/>
            <person name="Hughes L."/>
            <person name="Humphray S."/>
            <person name="Jiang R.H."/>
            <person name="Judelson H."/>
            <person name="Kamoun S."/>
            <person name="Kyung K."/>
            <person name="Meijer H."/>
            <person name="Minx P."/>
            <person name="Morris P."/>
            <person name="Nelson J."/>
            <person name="Phuntumart V."/>
            <person name="Qutob D."/>
            <person name="Rehmany A."/>
            <person name="Rougon-Cardoso A."/>
            <person name="Ryden P."/>
            <person name="Torto-Alalibo T."/>
            <person name="Studholme D."/>
            <person name="Wang Y."/>
            <person name="Win J."/>
            <person name="Wood J."/>
            <person name="Clifton S.W."/>
            <person name="Rogers J."/>
            <person name="Van den Ackerveken G."/>
            <person name="Jones J.D."/>
            <person name="McDowell J.M."/>
            <person name="Beynon J."/>
            <person name="Tyler B.M."/>
        </authorList>
    </citation>
    <scope>NUCLEOTIDE SEQUENCE [LARGE SCALE GENOMIC DNA]</scope>
    <source>
        <strain evidence="2">Emoy2</strain>
    </source>
</reference>
<dbReference type="EnsemblProtists" id="HpaT804298">
    <property type="protein sequence ID" value="HpaP804298"/>
    <property type="gene ID" value="HpaG804298"/>
</dbReference>
<accession>M4BDD1</accession>
<evidence type="ECO:0000313" key="2">
    <source>
        <dbReference type="Proteomes" id="UP000011713"/>
    </source>
</evidence>
<dbReference type="Proteomes" id="UP000011713">
    <property type="component" value="Unassembled WGS sequence"/>
</dbReference>
<dbReference type="AlphaFoldDB" id="M4BDD1"/>
<protein>
    <submittedName>
        <fullName evidence="1">Uncharacterized protein</fullName>
    </submittedName>
</protein>